<dbReference type="Gene3D" id="2.40.50.320">
    <property type="entry name" value="Copper binding periplasmic protein CusF"/>
    <property type="match status" value="1"/>
</dbReference>
<dbReference type="EMBL" id="SLZQ01000018">
    <property type="protein sequence ID" value="TCS33060.1"/>
    <property type="molecule type" value="Genomic_DNA"/>
</dbReference>
<dbReference type="Pfam" id="PF11604">
    <property type="entry name" value="CusF_Ec"/>
    <property type="match status" value="1"/>
</dbReference>
<dbReference type="Gene3D" id="2.40.420.20">
    <property type="match status" value="1"/>
</dbReference>
<accession>A0A4R3HQB6</accession>
<dbReference type="GO" id="GO:0030288">
    <property type="term" value="C:outer membrane-bounded periplasmic space"/>
    <property type="evidence" value="ECO:0007669"/>
    <property type="project" value="TreeGrafter"/>
</dbReference>
<organism evidence="3 4">
    <name type="scientific">Paucimonas lemoignei</name>
    <name type="common">Pseudomonas lemoignei</name>
    <dbReference type="NCBI Taxonomy" id="29443"/>
    <lineage>
        <taxon>Bacteria</taxon>
        <taxon>Pseudomonadati</taxon>
        <taxon>Pseudomonadota</taxon>
        <taxon>Betaproteobacteria</taxon>
        <taxon>Burkholderiales</taxon>
        <taxon>Burkholderiaceae</taxon>
        <taxon>Paucimonas</taxon>
    </lineage>
</organism>
<proteinExistence type="predicted"/>
<dbReference type="GO" id="GO:0060003">
    <property type="term" value="P:copper ion export"/>
    <property type="evidence" value="ECO:0007669"/>
    <property type="project" value="TreeGrafter"/>
</dbReference>
<evidence type="ECO:0000313" key="3">
    <source>
        <dbReference type="EMBL" id="TCS33060.1"/>
    </source>
</evidence>
<dbReference type="GO" id="GO:0015679">
    <property type="term" value="P:plasma membrane copper ion transport"/>
    <property type="evidence" value="ECO:0007669"/>
    <property type="project" value="TreeGrafter"/>
</dbReference>
<dbReference type="GO" id="GO:0046914">
    <property type="term" value="F:transition metal ion binding"/>
    <property type="evidence" value="ECO:0007669"/>
    <property type="project" value="TreeGrafter"/>
</dbReference>
<reference evidence="3 4" key="1">
    <citation type="submission" date="2019-03" db="EMBL/GenBank/DDBJ databases">
        <title>Genomic Encyclopedia of Type Strains, Phase IV (KMG-IV): sequencing the most valuable type-strain genomes for metagenomic binning, comparative biology and taxonomic classification.</title>
        <authorList>
            <person name="Goeker M."/>
        </authorList>
    </citation>
    <scope>NUCLEOTIDE SEQUENCE [LARGE SCALE GENOMIC DNA]</scope>
    <source>
        <strain evidence="3 4">DSM 7445</strain>
    </source>
</reference>
<dbReference type="InterPro" id="IPR021647">
    <property type="entry name" value="CusF_Ec"/>
</dbReference>
<keyword evidence="1" id="KW-0813">Transport</keyword>
<evidence type="ECO:0000256" key="1">
    <source>
        <dbReference type="ARBA" id="ARBA00022448"/>
    </source>
</evidence>
<dbReference type="PANTHER" id="PTHR30097:SF15">
    <property type="entry name" value="CATION EFFLUX SYSTEM PROTEIN CUSB"/>
    <property type="match status" value="1"/>
</dbReference>
<comment type="caution">
    <text evidence="3">The sequence shown here is derived from an EMBL/GenBank/DDBJ whole genome shotgun (WGS) entry which is preliminary data.</text>
</comment>
<keyword evidence="4" id="KW-1185">Reference proteome</keyword>
<dbReference type="PANTHER" id="PTHR30097">
    <property type="entry name" value="CATION EFFLUX SYSTEM PROTEIN CUSB"/>
    <property type="match status" value="1"/>
</dbReference>
<dbReference type="Proteomes" id="UP000295382">
    <property type="component" value="Unassembled WGS sequence"/>
</dbReference>
<evidence type="ECO:0000313" key="4">
    <source>
        <dbReference type="Proteomes" id="UP000295382"/>
    </source>
</evidence>
<name>A0A4R3HQB6_PAULE</name>
<dbReference type="InterPro" id="IPR042230">
    <property type="entry name" value="CusF_sf"/>
</dbReference>
<sequence>MLMRVRLGTDKPASRLLVPTEAVITSGKRFVVLVAGENNAMQPVVVTTGRDIGSDTEILSGLSEGQKVVASGQFLIDSEANLKSVLPKLSGNQDKPDTKPAAKTSAIFQAVGKVEQVTPEALTISHNAIPELKWGAMTMDFDKPRPDAFPEIKAGQEIHFSFKETDEGYVLESVSPSHGGHK</sequence>
<protein>
    <submittedName>
        <fullName evidence="3">Copper binding protein CusF</fullName>
    </submittedName>
</protein>
<dbReference type="RefSeq" id="WP_243656853.1">
    <property type="nucleotide sequence ID" value="NZ_SLZQ01000018.1"/>
</dbReference>
<dbReference type="InterPro" id="IPR051909">
    <property type="entry name" value="MFP_Cation_Efflux"/>
</dbReference>
<dbReference type="AlphaFoldDB" id="A0A4R3HQB6"/>
<gene>
    <name evidence="3" type="ORF">EDC30_1181</name>
</gene>
<dbReference type="InterPro" id="IPR058649">
    <property type="entry name" value="CzcB_C"/>
</dbReference>
<feature type="domain" description="CzcB-like C-terminal circularly permuted SH3-like" evidence="2">
    <location>
        <begin position="17"/>
        <end position="76"/>
    </location>
</feature>
<evidence type="ECO:0000259" key="2">
    <source>
        <dbReference type="Pfam" id="PF25975"/>
    </source>
</evidence>
<dbReference type="Pfam" id="PF25975">
    <property type="entry name" value="CzcB_C"/>
    <property type="match status" value="1"/>
</dbReference>